<reference evidence="1 2" key="1">
    <citation type="submission" date="2023-05" db="EMBL/GenBank/DDBJ databases">
        <title>B98-5 Cell Line De Novo Hybrid Assembly: An Optical Mapping Approach.</title>
        <authorList>
            <person name="Kananen K."/>
            <person name="Auerbach J.A."/>
            <person name="Kautto E."/>
            <person name="Blachly J.S."/>
        </authorList>
    </citation>
    <scope>NUCLEOTIDE SEQUENCE [LARGE SCALE GENOMIC DNA]</scope>
    <source>
        <strain evidence="1">B95-8</strain>
        <tissue evidence="1">Cell line</tissue>
    </source>
</reference>
<dbReference type="EMBL" id="JASSZA010000010">
    <property type="protein sequence ID" value="KAK2100166.1"/>
    <property type="molecule type" value="Genomic_DNA"/>
</dbReference>
<dbReference type="PANTHER" id="PTHR12984">
    <property type="entry name" value="SCY1-RELATED S/T PROTEIN KINASE-LIKE"/>
    <property type="match status" value="1"/>
</dbReference>
<dbReference type="Proteomes" id="UP001266305">
    <property type="component" value="Unassembled WGS sequence"/>
</dbReference>
<accession>A0ABQ9USX0</accession>
<evidence type="ECO:0000313" key="2">
    <source>
        <dbReference type="Proteomes" id="UP001266305"/>
    </source>
</evidence>
<organism evidence="1 2">
    <name type="scientific">Saguinus oedipus</name>
    <name type="common">Cotton-top tamarin</name>
    <name type="synonym">Oedipomidas oedipus</name>
    <dbReference type="NCBI Taxonomy" id="9490"/>
    <lineage>
        <taxon>Eukaryota</taxon>
        <taxon>Metazoa</taxon>
        <taxon>Chordata</taxon>
        <taxon>Craniata</taxon>
        <taxon>Vertebrata</taxon>
        <taxon>Euteleostomi</taxon>
        <taxon>Mammalia</taxon>
        <taxon>Eutheria</taxon>
        <taxon>Euarchontoglires</taxon>
        <taxon>Primates</taxon>
        <taxon>Haplorrhini</taxon>
        <taxon>Platyrrhini</taxon>
        <taxon>Cebidae</taxon>
        <taxon>Callitrichinae</taxon>
        <taxon>Saguinus</taxon>
    </lineage>
</organism>
<proteinExistence type="predicted"/>
<comment type="caution">
    <text evidence="1">The sequence shown here is derived from an EMBL/GenBank/DDBJ whole genome shotgun (WGS) entry which is preliminary data.</text>
</comment>
<sequence length="81" mass="9219">MWRLGCLIWEVFNGPLPRAAALRNPGKIPKSLVPHYCELVGANPKVRPNPARFLQNCRAPGGFMNNRFVETNLFLEEIQSR</sequence>
<keyword evidence="2" id="KW-1185">Reference proteome</keyword>
<dbReference type="PANTHER" id="PTHR12984:SF3">
    <property type="entry name" value="N-TERMINAL KINASE-LIKE PROTEIN"/>
    <property type="match status" value="1"/>
</dbReference>
<dbReference type="InterPro" id="IPR051177">
    <property type="entry name" value="CIK-Related_Protein"/>
</dbReference>
<name>A0ABQ9USX0_SAGOE</name>
<gene>
    <name evidence="1" type="primary">SCYL1_2</name>
    <name evidence="1" type="ORF">P7K49_021514</name>
</gene>
<evidence type="ECO:0000313" key="1">
    <source>
        <dbReference type="EMBL" id="KAK2100166.1"/>
    </source>
</evidence>
<protein>
    <submittedName>
        <fullName evidence="1">N-terminal kinase-like protein</fullName>
    </submittedName>
</protein>